<organism evidence="6 7">
    <name type="scientific">Xylaria multiplex</name>
    <dbReference type="NCBI Taxonomy" id="323545"/>
    <lineage>
        <taxon>Eukaryota</taxon>
        <taxon>Fungi</taxon>
        <taxon>Dikarya</taxon>
        <taxon>Ascomycota</taxon>
        <taxon>Pezizomycotina</taxon>
        <taxon>Sordariomycetes</taxon>
        <taxon>Xylariomycetidae</taxon>
        <taxon>Xylariales</taxon>
        <taxon>Xylariaceae</taxon>
        <taxon>Xylaria</taxon>
    </lineage>
</organism>
<evidence type="ECO:0000256" key="1">
    <source>
        <dbReference type="ARBA" id="ARBA00022722"/>
    </source>
</evidence>
<evidence type="ECO:0000313" key="6">
    <source>
        <dbReference type="EMBL" id="KAF2967065.1"/>
    </source>
</evidence>
<dbReference type="GO" id="GO:0004527">
    <property type="term" value="F:exonuclease activity"/>
    <property type="evidence" value="ECO:0007669"/>
    <property type="project" value="UniProtKB-KW"/>
</dbReference>
<dbReference type="InterPro" id="IPR012337">
    <property type="entry name" value="RNaseH-like_sf"/>
</dbReference>
<dbReference type="Gene3D" id="3.30.420.10">
    <property type="entry name" value="Ribonuclease H-like superfamily/Ribonuclease H"/>
    <property type="match status" value="1"/>
</dbReference>
<evidence type="ECO:0000256" key="2">
    <source>
        <dbReference type="ARBA" id="ARBA00022801"/>
    </source>
</evidence>
<dbReference type="AlphaFoldDB" id="A0A7C8IRA9"/>
<feature type="region of interest" description="Disordered" evidence="4">
    <location>
        <begin position="347"/>
        <end position="487"/>
    </location>
</feature>
<dbReference type="PANTHER" id="PTHR12801">
    <property type="entry name" value="RNA EXONUCLEASE REXO1 / RECO3 FAMILY MEMBER-RELATED"/>
    <property type="match status" value="1"/>
</dbReference>
<evidence type="ECO:0000313" key="7">
    <source>
        <dbReference type="Proteomes" id="UP000481858"/>
    </source>
</evidence>
<feature type="region of interest" description="Disordered" evidence="4">
    <location>
        <begin position="110"/>
        <end position="147"/>
    </location>
</feature>
<dbReference type="InterPro" id="IPR047021">
    <property type="entry name" value="REXO1/3/4-like"/>
</dbReference>
<feature type="region of interest" description="Disordered" evidence="4">
    <location>
        <begin position="55"/>
        <end position="83"/>
    </location>
</feature>
<dbReference type="InterPro" id="IPR036397">
    <property type="entry name" value="RNaseH_sf"/>
</dbReference>
<dbReference type="PANTHER" id="PTHR12801:SF114">
    <property type="entry name" value="EXONUCLEASE, PUTATIVE (AFU_ORTHOLOGUE AFUA_7G00870)-RELATED"/>
    <property type="match status" value="1"/>
</dbReference>
<keyword evidence="2" id="KW-0378">Hydrolase</keyword>
<comment type="caution">
    <text evidence="6">The sequence shown here is derived from an EMBL/GenBank/DDBJ whole genome shotgun (WGS) entry which is preliminary data.</text>
</comment>
<dbReference type="Proteomes" id="UP000481858">
    <property type="component" value="Unassembled WGS sequence"/>
</dbReference>
<protein>
    <recommendedName>
        <fullName evidence="5">Exonuclease domain-containing protein</fullName>
    </recommendedName>
</protein>
<feature type="compositionally biased region" description="Basic residues" evidence="4">
    <location>
        <begin position="61"/>
        <end position="76"/>
    </location>
</feature>
<name>A0A7C8IRA9_9PEZI</name>
<dbReference type="InParanoid" id="A0A7C8IRA9"/>
<dbReference type="SUPFAM" id="SSF53098">
    <property type="entry name" value="Ribonuclease H-like"/>
    <property type="match status" value="1"/>
</dbReference>
<feature type="compositionally biased region" description="Basic and acidic residues" evidence="4">
    <location>
        <begin position="409"/>
        <end position="457"/>
    </location>
</feature>
<dbReference type="GO" id="GO:0006364">
    <property type="term" value="P:rRNA processing"/>
    <property type="evidence" value="ECO:0007669"/>
    <property type="project" value="TreeGrafter"/>
</dbReference>
<feature type="compositionally biased region" description="Basic and acidic residues" evidence="4">
    <location>
        <begin position="347"/>
        <end position="358"/>
    </location>
</feature>
<evidence type="ECO:0000256" key="3">
    <source>
        <dbReference type="ARBA" id="ARBA00022839"/>
    </source>
</evidence>
<dbReference type="GO" id="GO:0000027">
    <property type="term" value="P:ribosomal large subunit assembly"/>
    <property type="evidence" value="ECO:0007669"/>
    <property type="project" value="TreeGrafter"/>
</dbReference>
<evidence type="ECO:0000259" key="5">
    <source>
        <dbReference type="SMART" id="SM00479"/>
    </source>
</evidence>
<dbReference type="InterPro" id="IPR013520">
    <property type="entry name" value="Ribonucl_H"/>
</dbReference>
<feature type="compositionally biased region" description="Basic and acidic residues" evidence="4">
    <location>
        <begin position="383"/>
        <end position="402"/>
    </location>
</feature>
<dbReference type="EMBL" id="WUBL01000075">
    <property type="protein sequence ID" value="KAF2967065.1"/>
    <property type="molecule type" value="Genomic_DNA"/>
</dbReference>
<evidence type="ECO:0000256" key="4">
    <source>
        <dbReference type="SAM" id="MobiDB-lite"/>
    </source>
</evidence>
<feature type="domain" description="Exonuclease" evidence="5">
    <location>
        <begin position="155"/>
        <end position="327"/>
    </location>
</feature>
<accession>A0A7C8IRA9</accession>
<dbReference type="OrthoDB" id="16516at2759"/>
<gene>
    <name evidence="6" type="ORF">GQX73_g6523</name>
</gene>
<dbReference type="Pfam" id="PF00929">
    <property type="entry name" value="RNase_T"/>
    <property type="match status" value="1"/>
</dbReference>
<dbReference type="GO" id="GO:0005634">
    <property type="term" value="C:nucleus"/>
    <property type="evidence" value="ECO:0007669"/>
    <property type="project" value="TreeGrafter"/>
</dbReference>
<keyword evidence="7" id="KW-1185">Reference proteome</keyword>
<reference evidence="6 7" key="1">
    <citation type="submission" date="2019-12" db="EMBL/GenBank/DDBJ databases">
        <title>Draft genome sequence of the ascomycete Xylaria multiplex DSM 110363.</title>
        <authorList>
            <person name="Buettner E."/>
            <person name="Kellner H."/>
        </authorList>
    </citation>
    <scope>NUCLEOTIDE SEQUENCE [LARGE SCALE GENOMIC DNA]</scope>
    <source>
        <strain evidence="6 7">DSM 110363</strain>
    </source>
</reference>
<keyword evidence="1" id="KW-0540">Nuclease</keyword>
<dbReference type="GO" id="GO:0003676">
    <property type="term" value="F:nucleic acid binding"/>
    <property type="evidence" value="ECO:0007669"/>
    <property type="project" value="InterPro"/>
</dbReference>
<dbReference type="SMART" id="SM00479">
    <property type="entry name" value="EXOIII"/>
    <property type="match status" value="1"/>
</dbReference>
<dbReference type="CDD" id="cd06137">
    <property type="entry name" value="DEDDh_RNase"/>
    <property type="match status" value="1"/>
</dbReference>
<keyword evidence="3" id="KW-0269">Exonuclease</keyword>
<sequence>MNLYSSYSLGFHRILCRIRHTNSRLVPALFGPTPCIVDQNRSTVVTVTATHHRPFSASGWHNKKNTKRGPRPRPPKLPRPYKWASHTVPHDAYDVLESYILDSDRRASERFPVTPAELTPDTQKDLPETLNPYNPERETPPFLDPDSDDTRTTYDALVIDCEMVAMKGREQGLLSIAVVDFFTGRIVLRSLVRPTGPVTDWRREVTGFNKPKLGEAIKKGKVLHGWWEAREKIFNVSTSDTIFIGHALANDLRVLRIATDRVVDSMIVMSRAVFGDEKTFQRNWGLKTACQELLEVDVQKTRGPHSPLEDALAARELMIRCVLNPEKLAEWGARKRADMELVAQKERAKKEAKEERKKLKEARKKRREAENKLKSPEQLAEEAAAKAEMRGAKKEARREARLAKKRERLKASRDAKQARKRAEKEAREAARETKHEVRLAVGRAAREAREAVREAKRVAKQAAKQIAKEDDEEMRQEKSRIVGGVGE</sequence>
<proteinExistence type="predicted"/>